<feature type="compositionally biased region" description="Polar residues" evidence="1">
    <location>
        <begin position="300"/>
        <end position="328"/>
    </location>
</feature>
<proteinExistence type="predicted"/>
<dbReference type="PANTHER" id="PTHR21505">
    <property type="entry name" value="MADF DOMAIN-CONTAINING PROTEIN-RELATED"/>
    <property type="match status" value="1"/>
</dbReference>
<keyword evidence="3" id="KW-1185">Reference proteome</keyword>
<dbReference type="GeneID" id="115875751"/>
<accession>A0A6J2X7A6</accession>
<organism evidence="3 4">
    <name type="scientific">Sitophilus oryzae</name>
    <name type="common">Rice weevil</name>
    <name type="synonym">Curculio oryzae</name>
    <dbReference type="NCBI Taxonomy" id="7048"/>
    <lineage>
        <taxon>Eukaryota</taxon>
        <taxon>Metazoa</taxon>
        <taxon>Ecdysozoa</taxon>
        <taxon>Arthropoda</taxon>
        <taxon>Hexapoda</taxon>
        <taxon>Insecta</taxon>
        <taxon>Pterygota</taxon>
        <taxon>Neoptera</taxon>
        <taxon>Endopterygota</taxon>
        <taxon>Coleoptera</taxon>
        <taxon>Polyphaga</taxon>
        <taxon>Cucujiformia</taxon>
        <taxon>Curculionidae</taxon>
        <taxon>Dryophthorinae</taxon>
        <taxon>Sitophilus</taxon>
    </lineage>
</organism>
<dbReference type="OrthoDB" id="6577442at2759"/>
<dbReference type="Proteomes" id="UP000504635">
    <property type="component" value="Unplaced"/>
</dbReference>
<name>A0A6J2X7A6_SITOR</name>
<protein>
    <submittedName>
        <fullName evidence="4">Uncharacterized protein LOC115875751</fullName>
    </submittedName>
</protein>
<feature type="region of interest" description="Disordered" evidence="1">
    <location>
        <begin position="176"/>
        <end position="203"/>
    </location>
</feature>
<evidence type="ECO:0000313" key="4">
    <source>
        <dbReference type="RefSeq" id="XP_030747123.1"/>
    </source>
</evidence>
<dbReference type="InParanoid" id="A0A6J2X7A6"/>
<dbReference type="PANTHER" id="PTHR21505:SF12">
    <property type="entry name" value="MADF DOMAIN-CONTAINING PROTEIN-RELATED"/>
    <property type="match status" value="1"/>
</dbReference>
<feature type="compositionally biased region" description="Polar residues" evidence="1">
    <location>
        <begin position="193"/>
        <end position="202"/>
    </location>
</feature>
<gene>
    <name evidence="4" type="primary">LOC115875751</name>
</gene>
<dbReference type="RefSeq" id="XP_030747123.1">
    <property type="nucleotide sequence ID" value="XM_030891263.1"/>
</dbReference>
<evidence type="ECO:0000259" key="2">
    <source>
        <dbReference type="PROSITE" id="PS51029"/>
    </source>
</evidence>
<feature type="compositionally biased region" description="Polar residues" evidence="1">
    <location>
        <begin position="176"/>
        <end position="186"/>
    </location>
</feature>
<evidence type="ECO:0000313" key="3">
    <source>
        <dbReference type="Proteomes" id="UP000504635"/>
    </source>
</evidence>
<feature type="region of interest" description="Disordered" evidence="1">
    <location>
        <begin position="289"/>
        <end position="328"/>
    </location>
</feature>
<dbReference type="InterPro" id="IPR006578">
    <property type="entry name" value="MADF-dom"/>
</dbReference>
<dbReference type="SMART" id="SM00595">
    <property type="entry name" value="MADF"/>
    <property type="match status" value="1"/>
</dbReference>
<dbReference type="Pfam" id="PF10545">
    <property type="entry name" value="MADF_DNA_bdg"/>
    <property type="match status" value="1"/>
</dbReference>
<dbReference type="AlphaFoldDB" id="A0A6J2X7A6"/>
<dbReference type="KEGG" id="soy:115875751"/>
<sequence length="328" mass="37181">MSGGNLRMSDAETLKFLELYRNEPVLWDPTNRDYKKRDRRVAAAQRIADTLNLPGFTPPHVITKFKNLRSSYAQELKKISGSKKSGISADDVYMPKVIWFREMDAFLRPYVKARSTQSNLSSQSRASHEIKLYDDETQDPQIEPHFQEVDVATDPAPQPGPLNESRCPTQATKHFTKLQSPNTARTASEAKFKSTTISNNPETPLKKLERKERVLQKKRNVENETLELLMSAIDKLDRISKRATAEKEDNFDYFGKYIASLLRTLPIQQALSLQQEMITLALNAHRSISAPAPSPLSPSNDQSQGDDFSPQSEDTWISELSTAMDTYN</sequence>
<evidence type="ECO:0000256" key="1">
    <source>
        <dbReference type="SAM" id="MobiDB-lite"/>
    </source>
</evidence>
<feature type="domain" description="MADF" evidence="2">
    <location>
        <begin position="15"/>
        <end position="112"/>
    </location>
</feature>
<reference evidence="4" key="1">
    <citation type="submission" date="2025-08" db="UniProtKB">
        <authorList>
            <consortium name="RefSeq"/>
        </authorList>
    </citation>
    <scope>IDENTIFICATION</scope>
    <source>
        <tissue evidence="4">Gonads</tissue>
    </source>
</reference>
<dbReference type="PROSITE" id="PS51029">
    <property type="entry name" value="MADF"/>
    <property type="match status" value="1"/>
</dbReference>